<dbReference type="EMBL" id="JBEOQB010000002">
    <property type="protein sequence ID" value="MEZ0451707.1"/>
    <property type="molecule type" value="Genomic_DNA"/>
</dbReference>
<gene>
    <name evidence="1" type="ORF">ABTW24_08885</name>
</gene>
<dbReference type="InterPro" id="IPR011467">
    <property type="entry name" value="DUF1573"/>
</dbReference>
<dbReference type="Gene3D" id="2.60.40.10">
    <property type="entry name" value="Immunoglobulins"/>
    <property type="match status" value="1"/>
</dbReference>
<dbReference type="InterPro" id="IPR013783">
    <property type="entry name" value="Ig-like_fold"/>
</dbReference>
<organism evidence="1 2">
    <name type="scientific">Sphingobacterium thalpophilum</name>
    <dbReference type="NCBI Taxonomy" id="259"/>
    <lineage>
        <taxon>Bacteria</taxon>
        <taxon>Pseudomonadati</taxon>
        <taxon>Bacteroidota</taxon>
        <taxon>Sphingobacteriia</taxon>
        <taxon>Sphingobacteriales</taxon>
        <taxon>Sphingobacteriaceae</taxon>
        <taxon>Sphingobacterium</taxon>
    </lineage>
</organism>
<protein>
    <submittedName>
        <fullName evidence="1">DUF1573 domain-containing protein</fullName>
    </submittedName>
</protein>
<dbReference type="Proteomes" id="UP001566204">
    <property type="component" value="Unassembled WGS sequence"/>
</dbReference>
<reference evidence="1 2" key="1">
    <citation type="submission" date="2024-06" db="EMBL/GenBank/DDBJ databases">
        <title>Soil Sphingobacterium thalpophilum.</title>
        <authorList>
            <person name="Yang J."/>
            <person name="Li J."/>
        </authorList>
    </citation>
    <scope>NUCLEOTIDE SEQUENCE [LARGE SCALE GENOMIC DNA]</scope>
    <source>
        <strain evidence="1 2">22g91tb</strain>
    </source>
</reference>
<evidence type="ECO:0000313" key="1">
    <source>
        <dbReference type="EMBL" id="MEZ0451707.1"/>
    </source>
</evidence>
<sequence>MQLSPAMKYSYSKPILLVALTLLISGCLDIKNKKTSMEIEDNQRHYYPILAGQQKDLSFNLKNTGKNPLIITDIITSCGCLKVNGESNTFSIPPGKERLLTLSYNSAKNVGYVKHFVTLYGNFEKAHFQEIVFDINVVPNAMYTKDYEELYTEEMDTEGGVRRWVDGGENNKGYYMEEDFRKSIHDNK</sequence>
<name>A0ABV4HB44_9SPHI</name>
<proteinExistence type="predicted"/>
<evidence type="ECO:0000313" key="2">
    <source>
        <dbReference type="Proteomes" id="UP001566204"/>
    </source>
</evidence>
<keyword evidence="2" id="KW-1185">Reference proteome</keyword>
<accession>A0ABV4HB44</accession>
<comment type="caution">
    <text evidence="1">The sequence shown here is derived from an EMBL/GenBank/DDBJ whole genome shotgun (WGS) entry which is preliminary data.</text>
</comment>
<dbReference type="RefSeq" id="WP_370482119.1">
    <property type="nucleotide sequence ID" value="NZ_JBEOQA010000001.1"/>
</dbReference>
<dbReference type="Pfam" id="PF07610">
    <property type="entry name" value="DUF1573"/>
    <property type="match status" value="1"/>
</dbReference>